<keyword evidence="1" id="KW-0812">Transmembrane</keyword>
<dbReference type="InterPro" id="IPR046864">
    <property type="entry name" value="VasX_N"/>
</dbReference>
<protein>
    <recommendedName>
        <fullName evidence="2">Toxin VasX N-terminal region domain-containing protein</fullName>
    </recommendedName>
</protein>
<feature type="transmembrane region" description="Helical" evidence="1">
    <location>
        <begin position="1084"/>
        <end position="1102"/>
    </location>
</feature>
<sequence length="1140" mass="130652">MTLTDEQKQQELEDVLIYEQAEKSSALAQGGCGVCKRKGFPIFLVRKAVIPEKFKGIDWSKDTCSLGEREPSVGLKSHKYVYRTLRKGYVYILAQNKAGVWEYIGYEVTPSGALRHKTIHDMKERNIKEIPSECHKGAHHINGAAITIDTSIYQGDAYIAYTRRAWSKATRDYYINLAQQTSHQGQTSAHSDVGHELKRFSKIRLTQRHDQKPEELSPEGRSFSFSDFDKNKELLELACTAKEIGHVRAQDDVKTYNFSQYLFTSQHPFNSLKLEESDKNYKQCQTVLQEMKNYATLVLEDSFGVAEELSYQRQLTIEPITQLIAGSEARYAELMNDAYNRELLGTENVNDALVEVIERYRQQHPDEAEIIYDRKQPITEQQKKNGFWGEYQEQVVVDNHFLDKKHYELYGNILRAEIPSDYFNEKRLHIRKTLSYIEQYKNELKYSYEVNSQDQIVYTYTVISESIRDHKCLPKDADKNSCLEVSLTREEEKKALAIVEAQERKNTYETFSITNLKAYRAPNTARQQAEAEFNKKWQPYESQLQHRRIKNFQAQEAEEYEKLCCAIEEHSMDYFHYLTWLFGHKAQRSHYTPPEITDYNRIAFWRIECDTNGSNNHVGYLTDFIKIVDFSCLGNIRLPYQYGIWDILLSDEQSAYFHIIGNHADSFWQQLLKLRLAQLDTEQEEESTIDQLQGLSARPDQTEQLLKQLEASESLDSLFFWEKGRLMLQLSQQLISKMLEGIGQKSLNDSLIAPGLIQHHLSQSTFVIDGKLICPVRLTQIPVGELPTIIEYFTPAMQMTQNQKESPGPNPDKLIKIDWTLINASSRIVDLYGKLKKIATPESIKSFNEFKQMIKLLLSQCSHASLIENTLMVAFCDIKWKEVKREIIKGARNSYANGLLQFDSTKIKLDSTQSSKLAYIKGIEVFVQGVQLGCTFISYHDNRQKLETFGLGQTVKDELNRELAIGMGYLVSNAIVLFNMLLELTNNALPDVLRKMIQTRQSLSKNVNNVLVTSSWLGSVMGVMASIVTMIEGINILRKGLHKKKGGSELAYIYIIGGGLQIVAGSLALIQGLGLLAFLGPIGIGLYFLSLIAGIVSGFILWKFEDKSDSWDALQIWLNRCLVGNWTHHDKGLPYPPSFS</sequence>
<feature type="transmembrane region" description="Helical" evidence="1">
    <location>
        <begin position="1052"/>
        <end position="1078"/>
    </location>
</feature>
<dbReference type="EMBL" id="AWGA01000056">
    <property type="protein sequence ID" value="TEA27059.1"/>
    <property type="molecule type" value="Genomic_DNA"/>
</dbReference>
<accession>A0AB94ICB6</accession>
<evidence type="ECO:0000256" key="1">
    <source>
        <dbReference type="SAM" id="Phobius"/>
    </source>
</evidence>
<comment type="caution">
    <text evidence="3">The sequence shown here is derived from an EMBL/GenBank/DDBJ whole genome shotgun (WGS) entry which is preliminary data.</text>
</comment>
<feature type="domain" description="Toxin VasX N-terminal region" evidence="2">
    <location>
        <begin position="32"/>
        <end position="174"/>
    </location>
</feature>
<dbReference type="Proteomes" id="UP000506160">
    <property type="component" value="Unassembled WGS sequence"/>
</dbReference>
<reference evidence="3 4" key="1">
    <citation type="journal article" date="2014" name="Appl. Environ. Microbiol.">
        <title>Genomic features of a bumble bee symbiont reflect its host environment.</title>
        <authorList>
            <person name="Martinson V.G."/>
            <person name="Magoc T."/>
            <person name="Koch H."/>
            <person name="Salzberg S.L."/>
            <person name="Moran N.A."/>
        </authorList>
    </citation>
    <scope>NUCLEOTIDE SEQUENCE [LARGE SCALE GENOMIC DNA]</scope>
    <source>
        <strain evidence="3 4">Bimp</strain>
    </source>
</reference>
<dbReference type="RefSeq" id="WP_036562799.1">
    <property type="nucleotide sequence ID" value="NZ_AWGA01000056.1"/>
</dbReference>
<evidence type="ECO:0000259" key="2">
    <source>
        <dbReference type="Pfam" id="PF20249"/>
    </source>
</evidence>
<feature type="non-terminal residue" evidence="3">
    <location>
        <position position="1140"/>
    </location>
</feature>
<keyword evidence="1" id="KW-0472">Membrane</keyword>
<evidence type="ECO:0000313" key="3">
    <source>
        <dbReference type="EMBL" id="TEA27059.1"/>
    </source>
</evidence>
<feature type="transmembrane region" description="Helical" evidence="1">
    <location>
        <begin position="1010"/>
        <end position="1031"/>
    </location>
</feature>
<gene>
    <name evidence="3" type="ORF">O970_05570</name>
</gene>
<evidence type="ECO:0000313" key="4">
    <source>
        <dbReference type="Proteomes" id="UP000506160"/>
    </source>
</evidence>
<keyword evidence="4" id="KW-1185">Reference proteome</keyword>
<proteinExistence type="predicted"/>
<organism evidence="3 4">
    <name type="scientific">Candidatus Schmidhempelia bombi str. Bimp</name>
    <dbReference type="NCBI Taxonomy" id="1387197"/>
    <lineage>
        <taxon>Bacteria</taxon>
        <taxon>Pseudomonadati</taxon>
        <taxon>Pseudomonadota</taxon>
        <taxon>Gammaproteobacteria</taxon>
        <taxon>Orbales</taxon>
        <taxon>Orbaceae</taxon>
        <taxon>Candidatus Schmidhempelia</taxon>
    </lineage>
</organism>
<name>A0AB94ICB6_9GAMM</name>
<dbReference type="Pfam" id="PF20249">
    <property type="entry name" value="VasX_N"/>
    <property type="match status" value="1"/>
</dbReference>
<keyword evidence="1" id="KW-1133">Transmembrane helix</keyword>
<dbReference type="CDD" id="cd20707">
    <property type="entry name" value="MIX_III"/>
    <property type="match status" value="1"/>
</dbReference>
<dbReference type="AlphaFoldDB" id="A0AB94ICB6"/>